<sequence length="57" mass="6581">MEIEKLKDEEILLLKTGMSDNTNLLDEDELGEIFGGYKCVKLYVNCLSQYNICTKNF</sequence>
<dbReference type="GeneID" id="94549666"/>
<organism evidence="1 2">
    <name type="scientific">Prevotella heparinolytica</name>
    <dbReference type="NCBI Taxonomy" id="28113"/>
    <lineage>
        <taxon>Bacteria</taxon>
        <taxon>Pseudomonadati</taxon>
        <taxon>Bacteroidota</taxon>
        <taxon>Bacteroidia</taxon>
        <taxon>Bacteroidales</taxon>
        <taxon>Bacteroidaceae</taxon>
        <taxon>Bacteroides</taxon>
    </lineage>
</organism>
<dbReference type="AlphaFoldDB" id="A0A4R2LM63"/>
<accession>A0A4R2LM63</accession>
<reference evidence="1 2" key="1">
    <citation type="submission" date="2019-03" db="EMBL/GenBank/DDBJ databases">
        <title>Genomic Encyclopedia of Type Strains, Phase IV (KMG-IV): sequencing the most valuable type-strain genomes for metagenomic binning, comparative biology and taxonomic classification.</title>
        <authorList>
            <person name="Goeker M."/>
        </authorList>
    </citation>
    <scope>NUCLEOTIDE SEQUENCE [LARGE SCALE GENOMIC DNA]</scope>
    <source>
        <strain evidence="1 2">DSM 23917</strain>
    </source>
</reference>
<proteinExistence type="predicted"/>
<name>A0A4R2LM63_9BACE</name>
<dbReference type="EMBL" id="SLXB01000005">
    <property type="protein sequence ID" value="TCO94385.1"/>
    <property type="molecule type" value="Genomic_DNA"/>
</dbReference>
<evidence type="ECO:0000313" key="1">
    <source>
        <dbReference type="EMBL" id="TCO94385.1"/>
    </source>
</evidence>
<dbReference type="Proteomes" id="UP000295600">
    <property type="component" value="Unassembled WGS sequence"/>
</dbReference>
<dbReference type="RefSeq" id="WP_164996233.1">
    <property type="nucleotide sequence ID" value="NZ_CP027234.1"/>
</dbReference>
<comment type="caution">
    <text evidence="1">The sequence shown here is derived from an EMBL/GenBank/DDBJ whole genome shotgun (WGS) entry which is preliminary data.</text>
</comment>
<evidence type="ECO:0000313" key="2">
    <source>
        <dbReference type="Proteomes" id="UP000295600"/>
    </source>
</evidence>
<gene>
    <name evidence="1" type="ORF">EV202_10584</name>
</gene>
<protein>
    <submittedName>
        <fullName evidence="1">Uncharacterized protein</fullName>
    </submittedName>
</protein>